<dbReference type="InterPro" id="IPR011989">
    <property type="entry name" value="ARM-like"/>
</dbReference>
<organism evidence="4 5">
    <name type="scientific">Biomphalaria glabrata</name>
    <name type="common">Bloodfluke planorb</name>
    <name type="synonym">Freshwater snail</name>
    <dbReference type="NCBI Taxonomy" id="6526"/>
    <lineage>
        <taxon>Eukaryota</taxon>
        <taxon>Metazoa</taxon>
        <taxon>Spiralia</taxon>
        <taxon>Lophotrochozoa</taxon>
        <taxon>Mollusca</taxon>
        <taxon>Gastropoda</taxon>
        <taxon>Heterobranchia</taxon>
        <taxon>Euthyneura</taxon>
        <taxon>Panpulmonata</taxon>
        <taxon>Hygrophila</taxon>
        <taxon>Lymnaeoidea</taxon>
        <taxon>Planorbidae</taxon>
        <taxon>Biomphalaria</taxon>
    </lineage>
</organism>
<proteinExistence type="inferred from homology"/>
<feature type="region of interest" description="Disordered" evidence="2">
    <location>
        <begin position="1322"/>
        <end position="1348"/>
    </location>
</feature>
<feature type="region of interest" description="Disordered" evidence="2">
    <location>
        <begin position="333"/>
        <end position="354"/>
    </location>
</feature>
<feature type="region of interest" description="Disordered" evidence="2">
    <location>
        <begin position="543"/>
        <end position="572"/>
    </location>
</feature>
<feature type="compositionally biased region" description="Basic residues" evidence="2">
    <location>
        <begin position="689"/>
        <end position="698"/>
    </location>
</feature>
<reference evidence="5" key="1">
    <citation type="submission" date="2025-08" db="UniProtKB">
        <authorList>
            <consortium name="RefSeq"/>
        </authorList>
    </citation>
    <scope>IDENTIFICATION</scope>
</reference>
<dbReference type="PANTHER" id="PTHR22100">
    <property type="entry name" value="WINGS APART-LIKE PROTEIN HOMOLOG"/>
    <property type="match status" value="1"/>
</dbReference>
<dbReference type="Pfam" id="PF07814">
    <property type="entry name" value="WAPL"/>
    <property type="match status" value="1"/>
</dbReference>
<feature type="compositionally biased region" description="Basic and acidic residues" evidence="2">
    <location>
        <begin position="57"/>
        <end position="95"/>
    </location>
</feature>
<feature type="region of interest" description="Disordered" evidence="2">
    <location>
        <begin position="373"/>
        <end position="432"/>
    </location>
</feature>
<name>A0A9W2ZJG0_BIOGL</name>
<feature type="region of interest" description="Disordered" evidence="2">
    <location>
        <begin position="1"/>
        <end position="37"/>
    </location>
</feature>
<feature type="compositionally biased region" description="Low complexity" evidence="2">
    <location>
        <begin position="784"/>
        <end position="795"/>
    </location>
</feature>
<feature type="compositionally biased region" description="Low complexity" evidence="2">
    <location>
        <begin position="669"/>
        <end position="681"/>
    </location>
</feature>
<dbReference type="RefSeq" id="XP_055875098.1">
    <property type="nucleotide sequence ID" value="XM_056019123.1"/>
</dbReference>
<dbReference type="OrthoDB" id="78088at2759"/>
<feature type="compositionally biased region" description="Polar residues" evidence="2">
    <location>
        <begin position="405"/>
        <end position="425"/>
    </location>
</feature>
<dbReference type="GeneID" id="106051949"/>
<feature type="compositionally biased region" description="Basic residues" evidence="2">
    <location>
        <begin position="229"/>
        <end position="241"/>
    </location>
</feature>
<feature type="compositionally biased region" description="Low complexity" evidence="2">
    <location>
        <begin position="373"/>
        <end position="389"/>
    </location>
</feature>
<feature type="region of interest" description="Disordered" evidence="2">
    <location>
        <begin position="646"/>
        <end position="727"/>
    </location>
</feature>
<dbReference type="PROSITE" id="PS51271">
    <property type="entry name" value="WAPL"/>
    <property type="match status" value="1"/>
</dbReference>
<dbReference type="InterPro" id="IPR012502">
    <property type="entry name" value="WAPL_dom"/>
</dbReference>
<feature type="compositionally biased region" description="Polar residues" evidence="2">
    <location>
        <begin position="646"/>
        <end position="661"/>
    </location>
</feature>
<evidence type="ECO:0000313" key="5">
    <source>
        <dbReference type="RefSeq" id="XP_055875098.1"/>
    </source>
</evidence>
<protein>
    <submittedName>
        <fullName evidence="5">Uncharacterized protein LOC106051949</fullName>
    </submittedName>
</protein>
<dbReference type="InterPro" id="IPR022771">
    <property type="entry name" value="WAPL_C"/>
</dbReference>
<accession>A0A9W2ZJG0</accession>
<keyword evidence="4" id="KW-1185">Reference proteome</keyword>
<comment type="similarity">
    <text evidence="1">Belongs to the WAPL family.</text>
</comment>
<evidence type="ECO:0000256" key="2">
    <source>
        <dbReference type="SAM" id="MobiDB-lite"/>
    </source>
</evidence>
<feature type="compositionally biased region" description="Low complexity" evidence="2">
    <location>
        <begin position="757"/>
        <end position="767"/>
    </location>
</feature>
<feature type="compositionally biased region" description="Polar residues" evidence="2">
    <location>
        <begin position="1330"/>
        <end position="1341"/>
    </location>
</feature>
<dbReference type="InterPro" id="IPR039874">
    <property type="entry name" value="WAPL"/>
</dbReference>
<feature type="region of interest" description="Disordered" evidence="2">
    <location>
        <begin position="1361"/>
        <end position="1385"/>
    </location>
</feature>
<dbReference type="Gene3D" id="1.25.10.10">
    <property type="entry name" value="Leucine-rich Repeat Variant"/>
    <property type="match status" value="1"/>
</dbReference>
<feature type="region of interest" description="Disordered" evidence="2">
    <location>
        <begin position="742"/>
        <end position="817"/>
    </location>
</feature>
<dbReference type="PANTHER" id="PTHR22100:SF13">
    <property type="entry name" value="WINGS APART-LIKE PROTEIN HOMOLOG"/>
    <property type="match status" value="1"/>
</dbReference>
<gene>
    <name evidence="5" type="primary">LOC106051949</name>
</gene>
<evidence type="ECO:0000259" key="3">
    <source>
        <dbReference type="PROSITE" id="PS51271"/>
    </source>
</evidence>
<feature type="domain" description="WAPL" evidence="3">
    <location>
        <begin position="911"/>
        <end position="1461"/>
    </location>
</feature>
<sequence length="1482" mass="163704">MSEDEVPPPRFAGRTYSRTKQAPASRVDDTADGKGVPLKAAVSISRWGKANYVPFREGSEGSTDAKRIKLEVKPEDPFSFETDDKRKLSPVKKEPVPQPQEPRQSTKLPASRIVVKNDGTEQIVVTKEENVNKSSTLRTYTRTTAKTPIILDQFIEVGKTEITPTGETKFYPGTNLASPRDSSQDAKYSSNEEDDDIYPIEFRREPLKTYSGEVVTPVDKPDSPPLRKSGYKKKGGPRGRKPLTVSDPGLIEEYKRNYAAQQLKGKPDTATGGLNNSTVVFKKEVANEDQGTTVVVVCKPKKQVEKVEVHAKHAIKTNAKPKSSLFTITLDGSQESAGENGNTESTGSTPVQNVAVRTSSRIRNLAHVAADMEGVSSQGSGAVSQSESSTPNRRGANDTIGAADSASSQTISTPTSVDTSQSETLTGRGKRYRIFKSRAPQVDDDLRPPVFGDELEEESPLPVGGEQHLIQNESAQETVVYIELNMTSDDNSSDPACVIPTTVEDCIISEDLSGLNPIDPETARESLAAKLRNMEKADHVEFETSNITDCPSPRKSRYKKRDAPPGRKPLTVTDPQLIEECKRNFAAQQQKGKLDTSVDGLNNSKVLFQKEVANEDQGTTVVVVCQPIKQVENVAARPRIQNISQLAAHSEGSQSQSQATPKSGAETASSQSVSTPSSMESDNSAGSSKRYRIFKSRAPHVDEDLKPPVFGDDLDEESPMPASDEQHGVVYLDVDVATAEPSEMEVDPLSIKQIDPSAARESLAARLRTMEKNNDSDSTGDNMSESSENIQSQESPLNSQSTNEEGSQKEAASPPRKFFKSKKFSLSSIDHHRKLLGGSPQKGSPAKVTYNPRTWNNAKDADEEKESNIAKPGLDEDIVLIKDSSKGPKLKREVHYPERTYDEAYTSLRVSKTHKELYTVVHHVKQSHEVQELGETQDFMDEVDYLLDSLQDSKSKSIRCLSCLKLAGKCISPAFRMHMRAHGTVTKIFSLLHDACSDPCLALSTSAMMFMLSRDRLNMDLDRDSLNLMLKLNEVDSADKGNMSTSGDLEKTKVRVQELLAQLQQETHAREIDLGFVSTGNLALESLLSLTSRRAGEWFKEELRSFGGLDHIVDSVTNCEKNLPEDLTQDIQNALPVLRKLDRCLRVLENISFMNSDNQNYLIAYKNAALLQSCTRLLRMCQKCMPTYTVQDSVEENKAVKDTPGFTVLTCMLAVLRVLLNITHEHILGGLDSTHETSLMTTIVKCLTTTQWCVPIEQRFDLAILCLGLLINLVENRETNRQIMMEMETQVKYTEKEQPKTMSAIKAVVQLFVQREQAARELEEDREISSGDTTTAESPNKSGEWKESDSGIQWITNSLKKAREEEGEKSMTPSGSNKSVEGEDANQTILEDDEETFTRALLKAGKHMENSIVASYAGLLLGTTIINNKEYAKTVKQLIPHEDFGPMIKMLKKFLNFMSLTTAFGSTDVNNITKVIDVLESA</sequence>
<feature type="region of interest" description="Disordered" evidence="2">
    <location>
        <begin position="51"/>
        <end position="112"/>
    </location>
</feature>
<dbReference type="Proteomes" id="UP001165740">
    <property type="component" value="Chromosome 2"/>
</dbReference>
<feature type="compositionally biased region" description="Polar residues" evidence="2">
    <location>
        <begin position="1371"/>
        <end position="1385"/>
    </location>
</feature>
<feature type="region of interest" description="Disordered" evidence="2">
    <location>
        <begin position="162"/>
        <end position="249"/>
    </location>
</feature>
<feature type="compositionally biased region" description="Polar residues" evidence="2">
    <location>
        <begin position="175"/>
        <end position="189"/>
    </location>
</feature>
<evidence type="ECO:0000256" key="1">
    <source>
        <dbReference type="ARBA" id="ARBA00006854"/>
    </source>
</evidence>
<feature type="compositionally biased region" description="Polar residues" evidence="2">
    <location>
        <begin position="796"/>
        <end position="805"/>
    </location>
</feature>
<evidence type="ECO:0000313" key="4">
    <source>
        <dbReference type="Proteomes" id="UP001165740"/>
    </source>
</evidence>